<reference evidence="2" key="1">
    <citation type="journal article" date="2019" name="Int. J. Syst. Evol. Microbiol.">
        <title>The Global Catalogue of Microorganisms (GCM) 10K type strain sequencing project: providing services to taxonomists for standard genome sequencing and annotation.</title>
        <authorList>
            <consortium name="The Broad Institute Genomics Platform"/>
            <consortium name="The Broad Institute Genome Sequencing Center for Infectious Disease"/>
            <person name="Wu L."/>
            <person name="Ma J."/>
        </authorList>
    </citation>
    <scope>NUCLEOTIDE SEQUENCE [LARGE SCALE GENOMIC DNA]</scope>
    <source>
        <strain evidence="2">JCM 16925</strain>
    </source>
</reference>
<evidence type="ECO:0000313" key="2">
    <source>
        <dbReference type="Proteomes" id="UP001499984"/>
    </source>
</evidence>
<comment type="caution">
    <text evidence="1">The sequence shown here is derived from an EMBL/GenBank/DDBJ whole genome shotgun (WGS) entry which is preliminary data.</text>
</comment>
<keyword evidence="2" id="KW-1185">Reference proteome</keyword>
<protein>
    <submittedName>
        <fullName evidence="1">Uncharacterized protein</fullName>
    </submittedName>
</protein>
<organism evidence="1 2">
    <name type="scientific">Streptomyces shaanxiensis</name>
    <dbReference type="NCBI Taxonomy" id="653357"/>
    <lineage>
        <taxon>Bacteria</taxon>
        <taxon>Bacillati</taxon>
        <taxon>Actinomycetota</taxon>
        <taxon>Actinomycetes</taxon>
        <taxon>Kitasatosporales</taxon>
        <taxon>Streptomycetaceae</taxon>
        <taxon>Streptomyces</taxon>
    </lineage>
</organism>
<evidence type="ECO:0000313" key="1">
    <source>
        <dbReference type="EMBL" id="GAA4048844.1"/>
    </source>
</evidence>
<proteinExistence type="predicted"/>
<name>A0ABP7UP39_9ACTN</name>
<sequence length="154" mass="16759">MWGFALGDGHMYDDDASQRSHPADQRVDDLMEVLLVVAPDPDVEPETGERVSRRLRSEIADLDVEWVRPGPSVPAPDGAKAADPVTLGAIMVAMSASGGVFATLIETVRDWLGRSSARHRVSLTINGDTIELERASNAERRDLIDAYIRRHAGG</sequence>
<accession>A0ABP7UP39</accession>
<dbReference type="EMBL" id="BAAAZY010000007">
    <property type="protein sequence ID" value="GAA4048844.1"/>
    <property type="molecule type" value="Genomic_DNA"/>
</dbReference>
<dbReference type="Proteomes" id="UP001499984">
    <property type="component" value="Unassembled WGS sequence"/>
</dbReference>
<gene>
    <name evidence="1" type="ORF">GCM10022233_18840</name>
</gene>